<protein>
    <submittedName>
        <fullName evidence="1">Uncharacterized protein</fullName>
    </submittedName>
</protein>
<dbReference type="Proteomes" id="UP000308600">
    <property type="component" value="Unassembled WGS sequence"/>
</dbReference>
<name>A0ACD3AFR2_9AGAR</name>
<organism evidence="1 2">
    <name type="scientific">Pluteus cervinus</name>
    <dbReference type="NCBI Taxonomy" id="181527"/>
    <lineage>
        <taxon>Eukaryota</taxon>
        <taxon>Fungi</taxon>
        <taxon>Dikarya</taxon>
        <taxon>Basidiomycota</taxon>
        <taxon>Agaricomycotina</taxon>
        <taxon>Agaricomycetes</taxon>
        <taxon>Agaricomycetidae</taxon>
        <taxon>Agaricales</taxon>
        <taxon>Pluteineae</taxon>
        <taxon>Pluteaceae</taxon>
        <taxon>Pluteus</taxon>
    </lineage>
</organism>
<accession>A0ACD3AFR2</accession>
<evidence type="ECO:0000313" key="1">
    <source>
        <dbReference type="EMBL" id="TFK64498.1"/>
    </source>
</evidence>
<sequence>MSEREDTGTQPVFPPEIEEIIFSLCIQQGLQNTKSLSLVAKRVHEWLKPHLYKVAMLYDNTSHYGRPNFDSQVLKKHGRYVRHILLWEVGSEEAYFLQPSTCLSWCPNIMDIALWHPGTVYDEDLIDRLLGLPLTHISFDITRFHNDLTKHSISKRVSFTSVTHLDLNGMRITLPVEKIKGYFPSLTHMALNKERELSAEAILGCWGDQFEVLIWYTNLDSETGDRLPDDPRFIALPQTWAWINEWHEATKDGPSSIWRRAEEEVRRRRQGLGM</sequence>
<gene>
    <name evidence="1" type="ORF">BDN72DRAFT_846543</name>
</gene>
<proteinExistence type="predicted"/>
<reference evidence="1 2" key="1">
    <citation type="journal article" date="2019" name="Nat. Ecol. Evol.">
        <title>Megaphylogeny resolves global patterns of mushroom evolution.</title>
        <authorList>
            <person name="Varga T."/>
            <person name="Krizsan K."/>
            <person name="Foldi C."/>
            <person name="Dima B."/>
            <person name="Sanchez-Garcia M."/>
            <person name="Sanchez-Ramirez S."/>
            <person name="Szollosi G.J."/>
            <person name="Szarkandi J.G."/>
            <person name="Papp V."/>
            <person name="Albert L."/>
            <person name="Andreopoulos W."/>
            <person name="Angelini C."/>
            <person name="Antonin V."/>
            <person name="Barry K.W."/>
            <person name="Bougher N.L."/>
            <person name="Buchanan P."/>
            <person name="Buyck B."/>
            <person name="Bense V."/>
            <person name="Catcheside P."/>
            <person name="Chovatia M."/>
            <person name="Cooper J."/>
            <person name="Damon W."/>
            <person name="Desjardin D."/>
            <person name="Finy P."/>
            <person name="Geml J."/>
            <person name="Haridas S."/>
            <person name="Hughes K."/>
            <person name="Justo A."/>
            <person name="Karasinski D."/>
            <person name="Kautmanova I."/>
            <person name="Kiss B."/>
            <person name="Kocsube S."/>
            <person name="Kotiranta H."/>
            <person name="LaButti K.M."/>
            <person name="Lechner B.E."/>
            <person name="Liimatainen K."/>
            <person name="Lipzen A."/>
            <person name="Lukacs Z."/>
            <person name="Mihaltcheva S."/>
            <person name="Morgado L.N."/>
            <person name="Niskanen T."/>
            <person name="Noordeloos M.E."/>
            <person name="Ohm R.A."/>
            <person name="Ortiz-Santana B."/>
            <person name="Ovrebo C."/>
            <person name="Racz N."/>
            <person name="Riley R."/>
            <person name="Savchenko A."/>
            <person name="Shiryaev A."/>
            <person name="Soop K."/>
            <person name="Spirin V."/>
            <person name="Szebenyi C."/>
            <person name="Tomsovsky M."/>
            <person name="Tulloss R.E."/>
            <person name="Uehling J."/>
            <person name="Grigoriev I.V."/>
            <person name="Vagvolgyi C."/>
            <person name="Papp T."/>
            <person name="Martin F.M."/>
            <person name="Miettinen O."/>
            <person name="Hibbett D.S."/>
            <person name="Nagy L.G."/>
        </authorList>
    </citation>
    <scope>NUCLEOTIDE SEQUENCE [LARGE SCALE GENOMIC DNA]</scope>
    <source>
        <strain evidence="1 2">NL-1719</strain>
    </source>
</reference>
<evidence type="ECO:0000313" key="2">
    <source>
        <dbReference type="Proteomes" id="UP000308600"/>
    </source>
</evidence>
<dbReference type="EMBL" id="ML208472">
    <property type="protein sequence ID" value="TFK64498.1"/>
    <property type="molecule type" value="Genomic_DNA"/>
</dbReference>
<keyword evidence="2" id="KW-1185">Reference proteome</keyword>